<name>A0ABQ8QVP6_FUSEQ</name>
<reference evidence="1" key="1">
    <citation type="submission" date="2022-09" db="EMBL/GenBank/DDBJ databases">
        <title>Fusarium specimens isolated from Avocado Roots.</title>
        <authorList>
            <person name="Stajich J."/>
            <person name="Roper C."/>
            <person name="Heimlech-Rivalta G."/>
        </authorList>
    </citation>
    <scope>NUCLEOTIDE SEQUENCE</scope>
    <source>
        <strain evidence="1">CF00095</strain>
    </source>
</reference>
<comment type="caution">
    <text evidence="1">The sequence shown here is derived from an EMBL/GenBank/DDBJ whole genome shotgun (WGS) entry which is preliminary data.</text>
</comment>
<sequence>MLEGLGTEYRVADVREYVTQAIDVDGCLAPALDLARAGEFDRKSLRKLGVLFSSPDFVKRRDLPSHDPLLKFSKDDETEELSIYINDNWKINSSLFDTDLKAVRGEDYGIFTTLEFLPVSVVNSFKSVVDTPYLTIPDFGEILDTISQSLSDMGSRLTVELIMGGMGDVMDRIRFGMLEHRAEPTVHAIASKQYPRTYDRIHISNIP</sequence>
<evidence type="ECO:0000313" key="2">
    <source>
        <dbReference type="Proteomes" id="UP001152024"/>
    </source>
</evidence>
<protein>
    <submittedName>
        <fullName evidence="1">Uncharacterized protein</fullName>
    </submittedName>
</protein>
<dbReference type="EMBL" id="JAOQBH010000037">
    <property type="protein sequence ID" value="KAJ4109670.1"/>
    <property type="molecule type" value="Genomic_DNA"/>
</dbReference>
<evidence type="ECO:0000313" key="1">
    <source>
        <dbReference type="EMBL" id="KAJ4109670.1"/>
    </source>
</evidence>
<keyword evidence="2" id="KW-1185">Reference proteome</keyword>
<gene>
    <name evidence="1" type="ORF">NW768_012106</name>
</gene>
<proteinExistence type="predicted"/>
<organism evidence="1 2">
    <name type="scientific">Fusarium equiseti</name>
    <name type="common">Fusarium scirpi</name>
    <dbReference type="NCBI Taxonomy" id="61235"/>
    <lineage>
        <taxon>Eukaryota</taxon>
        <taxon>Fungi</taxon>
        <taxon>Dikarya</taxon>
        <taxon>Ascomycota</taxon>
        <taxon>Pezizomycotina</taxon>
        <taxon>Sordariomycetes</taxon>
        <taxon>Hypocreomycetidae</taxon>
        <taxon>Hypocreales</taxon>
        <taxon>Nectriaceae</taxon>
        <taxon>Fusarium</taxon>
        <taxon>Fusarium incarnatum-equiseti species complex</taxon>
    </lineage>
</organism>
<dbReference type="Proteomes" id="UP001152024">
    <property type="component" value="Unassembled WGS sequence"/>
</dbReference>
<accession>A0ABQ8QVP6</accession>